<keyword evidence="3" id="KW-1185">Reference proteome</keyword>
<accession>A0ABW4PNH0</accession>
<dbReference type="EMBL" id="JBHUFU010000014">
    <property type="protein sequence ID" value="MFD1832258.1"/>
    <property type="molecule type" value="Genomic_DNA"/>
</dbReference>
<evidence type="ECO:0000313" key="2">
    <source>
        <dbReference type="EMBL" id="MFD1832258.1"/>
    </source>
</evidence>
<sequence length="270" mass="29172">MAEDVPAAGGTPPRTDTSVPHSARVWNYWLGGKDYYPADKRAGDAYREVFPGIELLARASRGFLVRSIRHMAGEAGLRQFLDVGTGLPTADNTHQVAQRVAPESRVVYVDHDPLVLAHARALLTSTPQGATAYVDADLRHPDTVLAEAARTLDLEQPVGLIFSGTLGHIPDYDEARSIVRRLLAALPSGSFLSLNEGADTYEAANRAQEAYNSSGAIPYVLRPVEQIAGFFDGLELVEPGLVPCPYWRPDREPAGDPAEEVNHGAVGRKP</sequence>
<protein>
    <submittedName>
        <fullName evidence="2">SAM-dependent methyltransferase</fullName>
        <ecNumber evidence="2">2.1.1.-</ecNumber>
    </submittedName>
</protein>
<dbReference type="GO" id="GO:0008168">
    <property type="term" value="F:methyltransferase activity"/>
    <property type="evidence" value="ECO:0007669"/>
    <property type="project" value="UniProtKB-KW"/>
</dbReference>
<reference evidence="3" key="1">
    <citation type="journal article" date="2019" name="Int. J. Syst. Evol. Microbiol.">
        <title>The Global Catalogue of Microorganisms (GCM) 10K type strain sequencing project: providing services to taxonomists for standard genome sequencing and annotation.</title>
        <authorList>
            <consortium name="The Broad Institute Genomics Platform"/>
            <consortium name="The Broad Institute Genome Sequencing Center for Infectious Disease"/>
            <person name="Wu L."/>
            <person name="Ma J."/>
        </authorList>
    </citation>
    <scope>NUCLEOTIDE SEQUENCE [LARGE SCALE GENOMIC DNA]</scope>
    <source>
        <strain evidence="3">CGMCC 4.7455</strain>
    </source>
</reference>
<feature type="region of interest" description="Disordered" evidence="1">
    <location>
        <begin position="249"/>
        <end position="270"/>
    </location>
</feature>
<gene>
    <name evidence="2" type="ORF">ACFSJS_21795</name>
</gene>
<dbReference type="InterPro" id="IPR029063">
    <property type="entry name" value="SAM-dependent_MTases_sf"/>
</dbReference>
<dbReference type="Pfam" id="PF04672">
    <property type="entry name" value="Methyltransf_19"/>
    <property type="match status" value="1"/>
</dbReference>
<proteinExistence type="predicted"/>
<name>A0ABW4PNH0_9ACTN</name>
<evidence type="ECO:0000313" key="3">
    <source>
        <dbReference type="Proteomes" id="UP001597365"/>
    </source>
</evidence>
<dbReference type="Gene3D" id="3.40.50.150">
    <property type="entry name" value="Vaccinia Virus protein VP39"/>
    <property type="match status" value="1"/>
</dbReference>
<dbReference type="EC" id="2.1.1.-" evidence="2"/>
<keyword evidence="2" id="KW-0808">Transferase</keyword>
<keyword evidence="2" id="KW-0489">Methyltransferase</keyword>
<evidence type="ECO:0000256" key="1">
    <source>
        <dbReference type="SAM" id="MobiDB-lite"/>
    </source>
</evidence>
<dbReference type="Proteomes" id="UP001597365">
    <property type="component" value="Unassembled WGS sequence"/>
</dbReference>
<dbReference type="RefSeq" id="WP_380902998.1">
    <property type="nucleotide sequence ID" value="NZ_JBHUFU010000014.1"/>
</dbReference>
<comment type="caution">
    <text evidence="2">The sequence shown here is derived from an EMBL/GenBank/DDBJ whole genome shotgun (WGS) entry which is preliminary data.</text>
</comment>
<dbReference type="PIRSF" id="PIRSF017393">
    <property type="entry name" value="MTase_SAV2177"/>
    <property type="match status" value="1"/>
</dbReference>
<dbReference type="GO" id="GO:0032259">
    <property type="term" value="P:methylation"/>
    <property type="evidence" value="ECO:0007669"/>
    <property type="project" value="UniProtKB-KW"/>
</dbReference>
<dbReference type="InterPro" id="IPR006764">
    <property type="entry name" value="SAM_dep_MeTrfase_SAV2177_type"/>
</dbReference>
<dbReference type="SUPFAM" id="SSF53335">
    <property type="entry name" value="S-adenosyl-L-methionine-dependent methyltransferases"/>
    <property type="match status" value="1"/>
</dbReference>
<organism evidence="2 3">
    <name type="scientific">Streptomyces desertarenae</name>
    <dbReference type="NCBI Taxonomy" id="2666184"/>
    <lineage>
        <taxon>Bacteria</taxon>
        <taxon>Bacillati</taxon>
        <taxon>Actinomycetota</taxon>
        <taxon>Actinomycetes</taxon>
        <taxon>Kitasatosporales</taxon>
        <taxon>Streptomycetaceae</taxon>
        <taxon>Streptomyces</taxon>
    </lineage>
</organism>